<dbReference type="Proteomes" id="UP001601197">
    <property type="component" value="Unassembled WGS sequence"/>
</dbReference>
<sequence length="556" mass="59161">MRTRTWMSGRLTWAFRNRADRFGGCSRFVVLSAALRRRAAAGLFAVAVVVAAGAGCDVIEGSGPGPSASTEGGEATRRVEAKATNPPPGLPAAFTAGQRLDWSACPAPSAAQGDGDAPGDGWECATMKAPLDYRRPGRDTIDVAMIRKRTTGPERKRIGSLLLNFGGPGQSGVMGLPKYADDYAPLGERYDLVSFDPRGVGRTAPVSCGEKEFEGGDACEKHSGGLLPYVGTSQTARDLDLMRYLLGDEKLNYFGVSYGTELGGVYAHLFPKNVGRLVLEAPVDPTQDRLQDNLSQVKAVQLAFDRFAQHCANTYDDCPTGSDSEQADQRVIELLDKLRKEPAPTDGDEELDGDLAAHAIANYLDLGEEGRGPLVKALNEVMERGTGSKLLQNAYDHAPGARVRSWAGVSARSETWGGNGTSAFVAITCADSNLRPGFTEAEEMIKRTKAASPVFGEAWSLNVYLCYDWPFEGERATPDVSADGAPPILVVANTGDPTTPYAGAKHMAGELGEEVGVLLTVRAEGHGSYPYNRCATRAVNTYLLDGTPPGRGATCS</sequence>
<keyword evidence="3 6" id="KW-0378">Hydrolase</keyword>
<evidence type="ECO:0000313" key="6">
    <source>
        <dbReference type="EMBL" id="MFE9171862.1"/>
    </source>
</evidence>
<comment type="similarity">
    <text evidence="1">Belongs to the peptidase S33 family.</text>
</comment>
<dbReference type="EMBL" id="JBIAFJ010000018">
    <property type="protein sequence ID" value="MFE9171862.1"/>
    <property type="molecule type" value="Genomic_DNA"/>
</dbReference>
<dbReference type="Pfam" id="PF08386">
    <property type="entry name" value="Abhydrolase_4"/>
    <property type="match status" value="1"/>
</dbReference>
<organism evidence="6 7">
    <name type="scientific">Streptomyces kebangsaanensis</name>
    <dbReference type="NCBI Taxonomy" id="864058"/>
    <lineage>
        <taxon>Bacteria</taxon>
        <taxon>Bacillati</taxon>
        <taxon>Actinomycetota</taxon>
        <taxon>Actinomycetes</taxon>
        <taxon>Kitasatosporales</taxon>
        <taxon>Streptomycetaceae</taxon>
        <taxon>Streptomyces</taxon>
    </lineage>
</organism>
<evidence type="ECO:0000256" key="3">
    <source>
        <dbReference type="ARBA" id="ARBA00022801"/>
    </source>
</evidence>
<keyword evidence="2" id="KW-0732">Signal</keyword>
<dbReference type="InterPro" id="IPR029058">
    <property type="entry name" value="AB_hydrolase_fold"/>
</dbReference>
<proteinExistence type="inferred from homology"/>
<feature type="region of interest" description="Disordered" evidence="4">
    <location>
        <begin position="60"/>
        <end position="92"/>
    </location>
</feature>
<evidence type="ECO:0000256" key="2">
    <source>
        <dbReference type="ARBA" id="ARBA00022729"/>
    </source>
</evidence>
<evidence type="ECO:0000256" key="1">
    <source>
        <dbReference type="ARBA" id="ARBA00010088"/>
    </source>
</evidence>
<gene>
    <name evidence="6" type="ORF">ACFYNZ_20580</name>
</gene>
<dbReference type="GO" id="GO:0016787">
    <property type="term" value="F:hydrolase activity"/>
    <property type="evidence" value="ECO:0007669"/>
    <property type="project" value="UniProtKB-KW"/>
</dbReference>
<dbReference type="SUPFAM" id="SSF53474">
    <property type="entry name" value="alpha/beta-Hydrolases"/>
    <property type="match status" value="1"/>
</dbReference>
<dbReference type="PANTHER" id="PTHR43248">
    <property type="entry name" value="2-SUCCINYL-6-HYDROXY-2,4-CYCLOHEXADIENE-1-CARBOXYLATE SYNTHASE"/>
    <property type="match status" value="1"/>
</dbReference>
<feature type="domain" description="Peptidase S33 tripeptidyl aminopeptidase-like C-terminal" evidence="5">
    <location>
        <begin position="452"/>
        <end position="555"/>
    </location>
</feature>
<dbReference type="PANTHER" id="PTHR43248:SF29">
    <property type="entry name" value="TRIPEPTIDYL AMINOPEPTIDASE"/>
    <property type="match status" value="1"/>
</dbReference>
<name>A0ABW6KVE6_9ACTN</name>
<dbReference type="InterPro" id="IPR013595">
    <property type="entry name" value="Pept_S33_TAP-like_C"/>
</dbReference>
<evidence type="ECO:0000256" key="4">
    <source>
        <dbReference type="SAM" id="MobiDB-lite"/>
    </source>
</evidence>
<protein>
    <submittedName>
        <fullName evidence="6">Alpha/beta hydrolase</fullName>
    </submittedName>
</protein>
<evidence type="ECO:0000259" key="5">
    <source>
        <dbReference type="Pfam" id="PF08386"/>
    </source>
</evidence>
<dbReference type="RefSeq" id="WP_388349170.1">
    <property type="nucleotide sequence ID" value="NZ_JBIAFJ010000018.1"/>
</dbReference>
<dbReference type="Gene3D" id="3.40.50.1820">
    <property type="entry name" value="alpha/beta hydrolase"/>
    <property type="match status" value="1"/>
</dbReference>
<reference evidence="6 7" key="1">
    <citation type="submission" date="2024-10" db="EMBL/GenBank/DDBJ databases">
        <title>The Natural Products Discovery Center: Release of the First 8490 Sequenced Strains for Exploring Actinobacteria Biosynthetic Diversity.</title>
        <authorList>
            <person name="Kalkreuter E."/>
            <person name="Kautsar S.A."/>
            <person name="Yang D."/>
            <person name="Bader C.D."/>
            <person name="Teijaro C.N."/>
            <person name="Fluegel L."/>
            <person name="Davis C.M."/>
            <person name="Simpson J.R."/>
            <person name="Lauterbach L."/>
            <person name="Steele A.D."/>
            <person name="Gui C."/>
            <person name="Meng S."/>
            <person name="Li G."/>
            <person name="Viehrig K."/>
            <person name="Ye F."/>
            <person name="Su P."/>
            <person name="Kiefer A.F."/>
            <person name="Nichols A."/>
            <person name="Cepeda A.J."/>
            <person name="Yan W."/>
            <person name="Fan B."/>
            <person name="Jiang Y."/>
            <person name="Adhikari A."/>
            <person name="Zheng C.-J."/>
            <person name="Schuster L."/>
            <person name="Cowan T.M."/>
            <person name="Smanski M.J."/>
            <person name="Chevrette M.G."/>
            <person name="De Carvalho L.P.S."/>
            <person name="Shen B."/>
        </authorList>
    </citation>
    <scope>NUCLEOTIDE SEQUENCE [LARGE SCALE GENOMIC DNA]</scope>
    <source>
        <strain evidence="6 7">NPDC007147</strain>
    </source>
</reference>
<comment type="caution">
    <text evidence="6">The sequence shown here is derived from an EMBL/GenBank/DDBJ whole genome shotgun (WGS) entry which is preliminary data.</text>
</comment>
<evidence type="ECO:0000313" key="7">
    <source>
        <dbReference type="Proteomes" id="UP001601197"/>
    </source>
</evidence>
<keyword evidence="7" id="KW-1185">Reference proteome</keyword>
<accession>A0ABW6KVE6</accession>
<dbReference type="InterPro" id="IPR051601">
    <property type="entry name" value="Serine_prot/Carboxylest_S33"/>
</dbReference>